<evidence type="ECO:0000256" key="3">
    <source>
        <dbReference type="ARBA" id="ARBA00023274"/>
    </source>
</evidence>
<dbReference type="InterPro" id="IPR020814">
    <property type="entry name" value="Ribosomal_S6_plastid/chlpt"/>
</dbReference>
<comment type="function">
    <text evidence="4 6">Binds together with bS18 to 16S ribosomal RNA.</text>
</comment>
<dbReference type="NCBIfam" id="TIGR00166">
    <property type="entry name" value="S6"/>
    <property type="match status" value="1"/>
</dbReference>
<dbReference type="InterPro" id="IPR035980">
    <property type="entry name" value="Ribosomal_bS6_sf"/>
</dbReference>
<dbReference type="AlphaFoldDB" id="A0A8J7TSX4"/>
<comment type="similarity">
    <text evidence="1 6">Belongs to the bacterial ribosomal protein bS6 family.</text>
</comment>
<comment type="caution">
    <text evidence="8">The sequence shown here is derived from an EMBL/GenBank/DDBJ whole genome shotgun (WGS) entry which is preliminary data.</text>
</comment>
<evidence type="ECO:0000313" key="9">
    <source>
        <dbReference type="Proteomes" id="UP000664414"/>
    </source>
</evidence>
<dbReference type="SUPFAM" id="SSF54995">
    <property type="entry name" value="Ribosomal protein S6"/>
    <property type="match status" value="1"/>
</dbReference>
<dbReference type="PANTHER" id="PTHR21011">
    <property type="entry name" value="MITOCHONDRIAL 28S RIBOSOMAL PROTEIN S6"/>
    <property type="match status" value="1"/>
</dbReference>
<evidence type="ECO:0000256" key="5">
    <source>
        <dbReference type="ARBA" id="ARBA00035294"/>
    </source>
</evidence>
<evidence type="ECO:0000313" key="8">
    <source>
        <dbReference type="EMBL" id="MBN9412796.1"/>
    </source>
</evidence>
<feature type="region of interest" description="Disordered" evidence="7">
    <location>
        <begin position="102"/>
        <end position="138"/>
    </location>
</feature>
<dbReference type="GO" id="GO:0003735">
    <property type="term" value="F:structural constituent of ribosome"/>
    <property type="evidence" value="ECO:0007669"/>
    <property type="project" value="InterPro"/>
</dbReference>
<evidence type="ECO:0000256" key="7">
    <source>
        <dbReference type="SAM" id="MobiDB-lite"/>
    </source>
</evidence>
<feature type="compositionally biased region" description="Acidic residues" evidence="7">
    <location>
        <begin position="124"/>
        <end position="138"/>
    </location>
</feature>
<keyword evidence="2 6" id="KW-0689">Ribosomal protein</keyword>
<dbReference type="GO" id="GO:0006412">
    <property type="term" value="P:translation"/>
    <property type="evidence" value="ECO:0007669"/>
    <property type="project" value="UniProtKB-UniRule"/>
</dbReference>
<dbReference type="EMBL" id="JAFKGL010000013">
    <property type="protein sequence ID" value="MBN9412796.1"/>
    <property type="molecule type" value="Genomic_DNA"/>
</dbReference>
<gene>
    <name evidence="6 8" type="primary">rpsF</name>
    <name evidence="8" type="ORF">J0H12_02560</name>
</gene>
<feature type="compositionally biased region" description="Basic and acidic residues" evidence="7">
    <location>
        <begin position="109"/>
        <end position="123"/>
    </location>
</feature>
<organism evidence="8 9">
    <name type="scientific">Candidatus Paracaedimonas acanthamoebae</name>
    <dbReference type="NCBI Taxonomy" id="244581"/>
    <lineage>
        <taxon>Bacteria</taxon>
        <taxon>Pseudomonadati</taxon>
        <taxon>Pseudomonadota</taxon>
        <taxon>Alphaproteobacteria</taxon>
        <taxon>Holosporales</taxon>
        <taxon>Caedimonadaceae</taxon>
        <taxon>Candidatus Paracaedimonas</taxon>
    </lineage>
</organism>
<reference evidence="8" key="1">
    <citation type="submission" date="2021-02" db="EMBL/GenBank/DDBJ databases">
        <title>Thiocyanate and organic carbon inputs drive convergent selection for specific autotrophic Afipia and Thiobacillus strains within complex microbiomes.</title>
        <authorList>
            <person name="Huddy R.J."/>
            <person name="Sachdeva R."/>
            <person name="Kadzinga F."/>
            <person name="Kantor R.S."/>
            <person name="Harrison S.T.L."/>
            <person name="Banfield J.F."/>
        </authorList>
    </citation>
    <scope>NUCLEOTIDE SEQUENCE</scope>
    <source>
        <strain evidence="8">SCN18_10_11_15_R4_P_38_20</strain>
    </source>
</reference>
<dbReference type="Gene3D" id="3.30.70.60">
    <property type="match status" value="1"/>
</dbReference>
<keyword evidence="6" id="KW-0699">rRNA-binding</keyword>
<evidence type="ECO:0000256" key="6">
    <source>
        <dbReference type="HAMAP-Rule" id="MF_00360"/>
    </source>
</evidence>
<dbReference type="InterPro" id="IPR000529">
    <property type="entry name" value="Ribosomal_bS6"/>
</dbReference>
<dbReference type="InterPro" id="IPR014717">
    <property type="entry name" value="Transl_elong_EF1B/ribsomal_bS6"/>
</dbReference>
<accession>A0A8J7TSX4</accession>
<dbReference type="CDD" id="cd00473">
    <property type="entry name" value="bS6"/>
    <property type="match status" value="1"/>
</dbReference>
<protein>
    <recommendedName>
        <fullName evidence="5 6">Small ribosomal subunit protein bS6</fullName>
    </recommendedName>
</protein>
<keyword evidence="6" id="KW-0694">RNA-binding</keyword>
<sequence length="138" mass="15674">MNNYEIVIIARQDLAPAQVETLAEKFIGIIKDQGGQIIRNEYCGLRTLAYLIKKNRRGHYVVLNTTAPAAAIKEVERVMRINEDILRFQTIAVEEHEKGPSAILKASRYQRDDYSPSHERGDRDAEDGDSGTEEELEN</sequence>
<dbReference type="GO" id="GO:0022627">
    <property type="term" value="C:cytosolic small ribosomal subunit"/>
    <property type="evidence" value="ECO:0007669"/>
    <property type="project" value="TreeGrafter"/>
</dbReference>
<proteinExistence type="inferred from homology"/>
<dbReference type="GO" id="GO:0070181">
    <property type="term" value="F:small ribosomal subunit rRNA binding"/>
    <property type="evidence" value="ECO:0007669"/>
    <property type="project" value="TreeGrafter"/>
</dbReference>
<dbReference type="Proteomes" id="UP000664414">
    <property type="component" value="Unassembled WGS sequence"/>
</dbReference>
<evidence type="ECO:0000256" key="4">
    <source>
        <dbReference type="ARBA" id="ARBA00035104"/>
    </source>
</evidence>
<keyword evidence="3 6" id="KW-0687">Ribonucleoprotein</keyword>
<dbReference type="HAMAP" id="MF_00360">
    <property type="entry name" value="Ribosomal_bS6"/>
    <property type="match status" value="1"/>
</dbReference>
<dbReference type="Pfam" id="PF01250">
    <property type="entry name" value="Ribosomal_S6"/>
    <property type="match status" value="1"/>
</dbReference>
<name>A0A8J7TSX4_9PROT</name>
<evidence type="ECO:0000256" key="2">
    <source>
        <dbReference type="ARBA" id="ARBA00022980"/>
    </source>
</evidence>
<evidence type="ECO:0000256" key="1">
    <source>
        <dbReference type="ARBA" id="ARBA00009512"/>
    </source>
</evidence>
<dbReference type="PANTHER" id="PTHR21011:SF1">
    <property type="entry name" value="SMALL RIBOSOMAL SUBUNIT PROTEIN BS6M"/>
    <property type="match status" value="1"/>
</dbReference>